<name>A0A9P6LWP4_9FUNG</name>
<evidence type="ECO:0000313" key="3">
    <source>
        <dbReference type="Proteomes" id="UP000749646"/>
    </source>
</evidence>
<gene>
    <name evidence="2" type="ORF">BGZ65_009115</name>
</gene>
<sequence>MDFWMGSMKGVQRVITDANEPELPSDGDSADYNEDDEALDLIPRMDAKKKSLPVLQFQKLGSVSFDSNSTSHYSGRELKSINIDVEGEYLRIVIRQCHVNPLNIYHQVAILALNVLGEPLEDELQGESERVDFDNYEIVNGPGQGLSESSLPHSLIPDAEVPSVPALPDAMQALSIAEVKEYPGGYMDQDVRNLVLGFIKAKQDAAKVEDFASAKLYKTGYEELIKFADEIQALDVDKHKAVENDDFDLAQELKAKVADVKTRMNSRLSLSGYFITSNSEGTVVSLTPPDMIDQGNGIEESTAKIK</sequence>
<feature type="non-terminal residue" evidence="2">
    <location>
        <position position="306"/>
    </location>
</feature>
<dbReference type="GO" id="GO:0005929">
    <property type="term" value="C:cilium"/>
    <property type="evidence" value="ECO:0007669"/>
    <property type="project" value="TreeGrafter"/>
</dbReference>
<organism evidence="2 3">
    <name type="scientific">Modicella reniformis</name>
    <dbReference type="NCBI Taxonomy" id="1440133"/>
    <lineage>
        <taxon>Eukaryota</taxon>
        <taxon>Fungi</taxon>
        <taxon>Fungi incertae sedis</taxon>
        <taxon>Mucoromycota</taxon>
        <taxon>Mortierellomycotina</taxon>
        <taxon>Mortierellomycetes</taxon>
        <taxon>Mortierellales</taxon>
        <taxon>Mortierellaceae</taxon>
        <taxon>Modicella</taxon>
    </lineage>
</organism>
<reference evidence="2" key="1">
    <citation type="journal article" date="2020" name="Fungal Divers.">
        <title>Resolving the Mortierellaceae phylogeny through synthesis of multi-gene phylogenetics and phylogenomics.</title>
        <authorList>
            <person name="Vandepol N."/>
            <person name="Liber J."/>
            <person name="Desiro A."/>
            <person name="Na H."/>
            <person name="Kennedy M."/>
            <person name="Barry K."/>
            <person name="Grigoriev I.V."/>
            <person name="Miller A.N."/>
            <person name="O'Donnell K."/>
            <person name="Stajich J.E."/>
            <person name="Bonito G."/>
        </authorList>
    </citation>
    <scope>NUCLEOTIDE SEQUENCE</scope>
    <source>
        <strain evidence="2">MES-2147</strain>
    </source>
</reference>
<dbReference type="EMBL" id="JAAAHW010007632">
    <property type="protein sequence ID" value="KAF9947116.1"/>
    <property type="molecule type" value="Genomic_DNA"/>
</dbReference>
<protein>
    <recommendedName>
        <fullName evidence="1">Centrosomal protein CEP104 N-terminal domain-containing protein</fullName>
    </recommendedName>
</protein>
<dbReference type="InterPro" id="IPR048739">
    <property type="entry name" value="CEP104_N"/>
</dbReference>
<dbReference type="AlphaFoldDB" id="A0A9P6LWP4"/>
<evidence type="ECO:0000313" key="2">
    <source>
        <dbReference type="EMBL" id="KAF9947116.1"/>
    </source>
</evidence>
<dbReference type="PANTHER" id="PTHR13371:SF0">
    <property type="entry name" value="CENTROSOMAL PROTEIN OF 104 KDA"/>
    <property type="match status" value="1"/>
</dbReference>
<accession>A0A9P6LWP4</accession>
<feature type="domain" description="Centrosomal protein CEP104 N-terminal" evidence="1">
    <location>
        <begin position="48"/>
        <end position="117"/>
    </location>
</feature>
<dbReference type="Pfam" id="PF21038">
    <property type="entry name" value="CEP104_N"/>
    <property type="match status" value="1"/>
</dbReference>
<keyword evidence="3" id="KW-1185">Reference proteome</keyword>
<comment type="caution">
    <text evidence="2">The sequence shown here is derived from an EMBL/GenBank/DDBJ whole genome shotgun (WGS) entry which is preliminary data.</text>
</comment>
<dbReference type="InterPro" id="IPR052607">
    <property type="entry name" value="CEP104-like"/>
</dbReference>
<evidence type="ECO:0000259" key="1">
    <source>
        <dbReference type="Pfam" id="PF21038"/>
    </source>
</evidence>
<dbReference type="Proteomes" id="UP000749646">
    <property type="component" value="Unassembled WGS sequence"/>
</dbReference>
<proteinExistence type="predicted"/>
<dbReference type="OrthoDB" id="66599at2759"/>
<dbReference type="PANTHER" id="PTHR13371">
    <property type="entry name" value="GLYCINE-, GLUTAMATE-, THIENYLCYCLOHEXYLPIPERIDINE-BINDING PROTEIN"/>
    <property type="match status" value="1"/>
</dbReference>